<dbReference type="PRINTS" id="PR01437">
    <property type="entry name" value="NUOXDRDTASE4"/>
</dbReference>
<proteinExistence type="inferred from homology"/>
<evidence type="ECO:0000256" key="7">
    <source>
        <dbReference type="SAM" id="Phobius"/>
    </source>
</evidence>
<dbReference type="NCBIfam" id="NF004499">
    <property type="entry name" value="PRK05846.1-3"/>
    <property type="match status" value="1"/>
</dbReference>
<feature type="transmembrane region" description="Helical" evidence="7">
    <location>
        <begin position="445"/>
        <end position="463"/>
    </location>
</feature>
<feature type="transmembrane region" description="Helical" evidence="7">
    <location>
        <begin position="298"/>
        <end position="317"/>
    </location>
</feature>
<evidence type="ECO:0000313" key="9">
    <source>
        <dbReference type="EMBL" id="UXH76305.1"/>
    </source>
</evidence>
<evidence type="ECO:0000256" key="4">
    <source>
        <dbReference type="ARBA" id="ARBA00022989"/>
    </source>
</evidence>
<dbReference type="InterPro" id="IPR003918">
    <property type="entry name" value="NADH_UbQ_OxRdtase"/>
</dbReference>
<evidence type="ECO:0000256" key="2">
    <source>
        <dbReference type="ARBA" id="ARBA00009025"/>
    </source>
</evidence>
<feature type="transmembrane region" description="Helical" evidence="7">
    <location>
        <begin position="203"/>
        <end position="224"/>
    </location>
</feature>
<gene>
    <name evidence="9" type="ORF">N4261_14660</name>
</gene>
<organism evidence="9 10">
    <name type="scientific">Roseateles amylovorans</name>
    <dbReference type="NCBI Taxonomy" id="2978473"/>
    <lineage>
        <taxon>Bacteria</taxon>
        <taxon>Pseudomonadati</taxon>
        <taxon>Pseudomonadota</taxon>
        <taxon>Betaproteobacteria</taxon>
        <taxon>Burkholderiales</taxon>
        <taxon>Sphaerotilaceae</taxon>
        <taxon>Roseateles</taxon>
    </lineage>
</organism>
<accession>A0ABY6AUQ4</accession>
<feature type="transmembrane region" description="Helical" evidence="7">
    <location>
        <begin position="108"/>
        <end position="126"/>
    </location>
</feature>
<feature type="transmembrane region" description="Helical" evidence="7">
    <location>
        <begin position="164"/>
        <end position="183"/>
    </location>
</feature>
<dbReference type="InterPro" id="IPR010227">
    <property type="entry name" value="NADH_Q_OxRdtase_chainM/4"/>
</dbReference>
<evidence type="ECO:0000259" key="8">
    <source>
        <dbReference type="Pfam" id="PF00361"/>
    </source>
</evidence>
<comment type="similarity">
    <text evidence="2">Belongs to the complex I subunit 4 family.</text>
</comment>
<feature type="transmembrane region" description="Helical" evidence="7">
    <location>
        <begin position="6"/>
        <end position="21"/>
    </location>
</feature>
<dbReference type="EMBL" id="CP104562">
    <property type="protein sequence ID" value="UXH76305.1"/>
    <property type="molecule type" value="Genomic_DNA"/>
</dbReference>
<dbReference type="InterPro" id="IPR001750">
    <property type="entry name" value="ND/Mrp_TM"/>
</dbReference>
<keyword evidence="3 6" id="KW-0812">Transmembrane</keyword>
<dbReference type="GO" id="GO:0050136">
    <property type="term" value="F:NADH dehydrogenase (quinone) (non-electrogenic) activity"/>
    <property type="evidence" value="ECO:0007669"/>
    <property type="project" value="UniProtKB-EC"/>
</dbReference>
<comment type="subcellular location">
    <subcellularLocation>
        <location evidence="1">Endomembrane system</location>
        <topology evidence="1">Multi-pass membrane protein</topology>
    </subcellularLocation>
    <subcellularLocation>
        <location evidence="6">Membrane</location>
        <topology evidence="6">Multi-pass membrane protein</topology>
    </subcellularLocation>
</comment>
<evidence type="ECO:0000256" key="5">
    <source>
        <dbReference type="ARBA" id="ARBA00023136"/>
    </source>
</evidence>
<feature type="transmembrane region" description="Helical" evidence="7">
    <location>
        <begin position="236"/>
        <end position="258"/>
    </location>
</feature>
<feature type="transmembrane region" description="Helical" evidence="7">
    <location>
        <begin position="132"/>
        <end position="152"/>
    </location>
</feature>
<dbReference type="Proteomes" id="UP001064933">
    <property type="component" value="Chromosome"/>
</dbReference>
<keyword evidence="4 7" id="KW-1133">Transmembrane helix</keyword>
<dbReference type="Pfam" id="PF00361">
    <property type="entry name" value="Proton_antipo_M"/>
    <property type="match status" value="1"/>
</dbReference>
<keyword evidence="10" id="KW-1185">Reference proteome</keyword>
<keyword evidence="9" id="KW-0560">Oxidoreductase</keyword>
<feature type="transmembrane region" description="Helical" evidence="7">
    <location>
        <begin position="329"/>
        <end position="347"/>
    </location>
</feature>
<keyword evidence="5 7" id="KW-0472">Membrane</keyword>
<dbReference type="NCBIfam" id="NF004501">
    <property type="entry name" value="PRK05846.1-5"/>
    <property type="match status" value="1"/>
</dbReference>
<reference evidence="9" key="1">
    <citation type="submission" date="2022-10" db="EMBL/GenBank/DDBJ databases">
        <title>Characterization and whole genome sequencing of a new Roseateles species, isolated from fresh water.</title>
        <authorList>
            <person name="Guliayeva D.Y."/>
            <person name="Akhremchuk A.E."/>
            <person name="Sikolenko M.A."/>
            <person name="Valentovich L.N."/>
            <person name="Sidarenka A.V."/>
        </authorList>
    </citation>
    <scope>NUCLEOTIDE SEQUENCE</scope>
    <source>
        <strain evidence="9">BIM B-1768</strain>
    </source>
</reference>
<sequence>MLLSLSIWLPIVCGGLLLAFGRDENAGAVRWLALVGAIVSFLVTLPLISGFDTTTAAMQFVEKASWIERFNINYHLGVDGISMWFVPLTAFISIIVVVAAWEVIDTRVHQYMGAFLILSGLMVGVFSALDGMLFYVFFEATLIPMYIIIGVWGGPRRVYAAFKFFLYTLAGSLLMLIALLYLYSQSASFDIQAWHRLPLPLSAQTLLFFAFFAAFSVKVPMWPVHTWLPDAHVEAPTGGSVVLAAIMLKLGAYGFLRFSLPIAPDAAREYAWFMITLSLIGVIYIGLVAMVQRDMKKLVAYSSVAHMGFVTLGFFIFNELGVSGAIVQMISHGFVSGAMFLCIGVLYDRVHSREIADYGGVVNTMPKFAAFAVLFGMANCGLPATAGFVGEWMVILGAVAHNFWIGLLAATALIFGAAYTLWMIKRVYFGPVSNDNVRTLTDINAREFAMLAVLAIAVMWMGVYPKPFTDVMHQSVTELLKHVAVSKIQ</sequence>
<feature type="domain" description="NADH:quinone oxidoreductase/Mrp antiporter transmembrane" evidence="8">
    <location>
        <begin position="130"/>
        <end position="411"/>
    </location>
</feature>
<feature type="transmembrane region" description="Helical" evidence="7">
    <location>
        <begin position="368"/>
        <end position="390"/>
    </location>
</feature>
<dbReference type="RefSeq" id="WP_261756037.1">
    <property type="nucleotide sequence ID" value="NZ_CP104562.2"/>
</dbReference>
<feature type="transmembrane region" description="Helical" evidence="7">
    <location>
        <begin position="28"/>
        <end position="48"/>
    </location>
</feature>
<protein>
    <submittedName>
        <fullName evidence="9">NADH-quinone oxidoreductase subunit M</fullName>
        <ecNumber evidence="9">1.6.5.9</ecNumber>
    </submittedName>
</protein>
<evidence type="ECO:0000256" key="3">
    <source>
        <dbReference type="ARBA" id="ARBA00022692"/>
    </source>
</evidence>
<evidence type="ECO:0000313" key="10">
    <source>
        <dbReference type="Proteomes" id="UP001064933"/>
    </source>
</evidence>
<feature type="transmembrane region" description="Helical" evidence="7">
    <location>
        <begin position="81"/>
        <end position="101"/>
    </location>
</feature>
<feature type="transmembrane region" description="Helical" evidence="7">
    <location>
        <begin position="270"/>
        <end position="291"/>
    </location>
</feature>
<evidence type="ECO:0000256" key="1">
    <source>
        <dbReference type="ARBA" id="ARBA00004127"/>
    </source>
</evidence>
<dbReference type="NCBIfam" id="TIGR01972">
    <property type="entry name" value="NDH_I_M"/>
    <property type="match status" value="1"/>
</dbReference>
<name>A0ABY6AUQ4_9BURK</name>
<evidence type="ECO:0000256" key="6">
    <source>
        <dbReference type="RuleBase" id="RU000320"/>
    </source>
</evidence>
<feature type="transmembrane region" description="Helical" evidence="7">
    <location>
        <begin position="402"/>
        <end position="424"/>
    </location>
</feature>
<dbReference type="EC" id="1.6.5.9" evidence="9"/>
<dbReference type="PANTHER" id="PTHR43507:SF1">
    <property type="entry name" value="NADH-UBIQUINONE OXIDOREDUCTASE CHAIN 4"/>
    <property type="match status" value="1"/>
</dbReference>
<dbReference type="PANTHER" id="PTHR43507">
    <property type="entry name" value="NADH-UBIQUINONE OXIDOREDUCTASE CHAIN 4"/>
    <property type="match status" value="1"/>
</dbReference>